<reference evidence="2 3" key="1">
    <citation type="submission" date="2018-12" db="EMBL/GenBank/DDBJ databases">
        <title>Flavobacterium sp. nov., isolated from glacier ice.</title>
        <authorList>
            <person name="Liu Q."/>
            <person name="Xin Y.-H."/>
        </authorList>
    </citation>
    <scope>NUCLEOTIDE SEQUENCE [LARGE SCALE GENOMIC DNA]</scope>
    <source>
        <strain evidence="2 3">RB1N8</strain>
    </source>
</reference>
<accession>A0A3S0PAJ7</accession>
<dbReference type="CDD" id="cd00093">
    <property type="entry name" value="HTH_XRE"/>
    <property type="match status" value="1"/>
</dbReference>
<evidence type="ECO:0000313" key="3">
    <source>
        <dbReference type="Proteomes" id="UP000280825"/>
    </source>
</evidence>
<dbReference type="Pfam" id="PF01381">
    <property type="entry name" value="HTH_3"/>
    <property type="match status" value="1"/>
</dbReference>
<dbReference type="Gene3D" id="1.10.260.40">
    <property type="entry name" value="lambda repressor-like DNA-binding domains"/>
    <property type="match status" value="1"/>
</dbReference>
<sequence length="84" mass="9855">MKKSLNSKENKVLLEMLYQLRVSSGLRQSDLADLLKVPQSFISKIESGERRIDFIELREILKCFNTNTMEFLTEFENKINASRK</sequence>
<dbReference type="PROSITE" id="PS50943">
    <property type="entry name" value="HTH_CROC1"/>
    <property type="match status" value="1"/>
</dbReference>
<dbReference type="GO" id="GO:0003677">
    <property type="term" value="F:DNA binding"/>
    <property type="evidence" value="ECO:0007669"/>
    <property type="project" value="InterPro"/>
</dbReference>
<dbReference type="EMBL" id="RYDJ01000226">
    <property type="protein sequence ID" value="RTY95400.1"/>
    <property type="molecule type" value="Genomic_DNA"/>
</dbReference>
<evidence type="ECO:0000313" key="2">
    <source>
        <dbReference type="EMBL" id="RTY95400.1"/>
    </source>
</evidence>
<dbReference type="InterPro" id="IPR001387">
    <property type="entry name" value="Cro/C1-type_HTH"/>
</dbReference>
<name>A0A3S0PAJ7_9FLAO</name>
<organism evidence="2 3">
    <name type="scientific">Flavobacterium bomense</name>
    <dbReference type="NCBI Taxonomy" id="2497483"/>
    <lineage>
        <taxon>Bacteria</taxon>
        <taxon>Pseudomonadati</taxon>
        <taxon>Bacteroidota</taxon>
        <taxon>Flavobacteriia</taxon>
        <taxon>Flavobacteriales</taxon>
        <taxon>Flavobacteriaceae</taxon>
        <taxon>Flavobacterium</taxon>
    </lineage>
</organism>
<proteinExistence type="predicted"/>
<protein>
    <submittedName>
        <fullName evidence="2">XRE family transcriptional regulator</fullName>
    </submittedName>
</protein>
<dbReference type="Proteomes" id="UP000280825">
    <property type="component" value="Unassembled WGS sequence"/>
</dbReference>
<gene>
    <name evidence="2" type="ORF">EKL98_16915</name>
</gene>
<feature type="domain" description="HTH cro/C1-type" evidence="1">
    <location>
        <begin position="17"/>
        <end position="72"/>
    </location>
</feature>
<dbReference type="SMART" id="SM00530">
    <property type="entry name" value="HTH_XRE"/>
    <property type="match status" value="1"/>
</dbReference>
<keyword evidence="3" id="KW-1185">Reference proteome</keyword>
<evidence type="ECO:0000259" key="1">
    <source>
        <dbReference type="PROSITE" id="PS50943"/>
    </source>
</evidence>
<dbReference type="AlphaFoldDB" id="A0A3S0PAJ7"/>
<dbReference type="SUPFAM" id="SSF47413">
    <property type="entry name" value="lambda repressor-like DNA-binding domains"/>
    <property type="match status" value="1"/>
</dbReference>
<comment type="caution">
    <text evidence="2">The sequence shown here is derived from an EMBL/GenBank/DDBJ whole genome shotgun (WGS) entry which is preliminary data.</text>
</comment>
<dbReference type="InterPro" id="IPR010982">
    <property type="entry name" value="Lambda_DNA-bd_dom_sf"/>
</dbReference>